<dbReference type="Pfam" id="PF03471">
    <property type="entry name" value="CorC_HlyC"/>
    <property type="match status" value="1"/>
</dbReference>
<evidence type="ECO:0000256" key="6">
    <source>
        <dbReference type="ARBA" id="ARBA00023122"/>
    </source>
</evidence>
<feature type="domain" description="CBS" evidence="11">
    <location>
        <begin position="287"/>
        <end position="344"/>
    </location>
</feature>
<dbReference type="Gene3D" id="3.10.580.10">
    <property type="entry name" value="CBS-domain"/>
    <property type="match status" value="1"/>
</dbReference>
<dbReference type="Pfam" id="PF00571">
    <property type="entry name" value="CBS"/>
    <property type="match status" value="2"/>
</dbReference>
<dbReference type="OrthoDB" id="9798188at2"/>
<dbReference type="InterPro" id="IPR002550">
    <property type="entry name" value="CNNM"/>
</dbReference>
<organism evidence="13 14">
    <name type="scientific">Trichloromonas acetexigens</name>
    <dbReference type="NCBI Taxonomy" id="38815"/>
    <lineage>
        <taxon>Bacteria</taxon>
        <taxon>Pseudomonadati</taxon>
        <taxon>Thermodesulfobacteriota</taxon>
        <taxon>Desulfuromonadia</taxon>
        <taxon>Desulfuromonadales</taxon>
        <taxon>Trichloromonadaceae</taxon>
        <taxon>Trichloromonas</taxon>
    </lineage>
</organism>
<keyword evidence="4" id="KW-0677">Repeat</keyword>
<feature type="domain" description="CNNM transmembrane" evidence="12">
    <location>
        <begin position="1"/>
        <end position="205"/>
    </location>
</feature>
<evidence type="ECO:0000259" key="11">
    <source>
        <dbReference type="PROSITE" id="PS51371"/>
    </source>
</evidence>
<dbReference type="InterPro" id="IPR016169">
    <property type="entry name" value="FAD-bd_PCMH_sub2"/>
</dbReference>
<dbReference type="InterPro" id="IPR051676">
    <property type="entry name" value="UPF0053_domain"/>
</dbReference>
<comment type="caution">
    <text evidence="13">The sequence shown here is derived from an EMBL/GenBank/DDBJ whole genome shotgun (WGS) entry which is preliminary data.</text>
</comment>
<evidence type="ECO:0000256" key="7">
    <source>
        <dbReference type="ARBA" id="ARBA00023136"/>
    </source>
</evidence>
<evidence type="ECO:0000313" key="13">
    <source>
        <dbReference type="EMBL" id="TRO80515.1"/>
    </source>
</evidence>
<keyword evidence="5 9" id="KW-1133">Transmembrane helix</keyword>
<dbReference type="GO" id="GO:0050660">
    <property type="term" value="F:flavin adenine dinucleotide binding"/>
    <property type="evidence" value="ECO:0007669"/>
    <property type="project" value="InterPro"/>
</dbReference>
<dbReference type="InterPro" id="IPR000644">
    <property type="entry name" value="CBS_dom"/>
</dbReference>
<dbReference type="InterPro" id="IPR005170">
    <property type="entry name" value="Transptr-assoc_dom"/>
</dbReference>
<dbReference type="PANTHER" id="PTHR43099:SF2">
    <property type="entry name" value="UPF0053 PROTEIN YRKA"/>
    <property type="match status" value="1"/>
</dbReference>
<reference evidence="13 14" key="1">
    <citation type="submission" date="2019-07" db="EMBL/GenBank/DDBJ databases">
        <title>Insights of Desulfuromonas acetexigens electromicrobiology.</title>
        <authorList>
            <person name="Katuri K."/>
            <person name="Sapireddy V."/>
            <person name="Shaw D.R."/>
            <person name="Saikaly P."/>
        </authorList>
    </citation>
    <scope>NUCLEOTIDE SEQUENCE [LARGE SCALE GENOMIC DNA]</scope>
    <source>
        <strain evidence="13 14">2873</strain>
    </source>
</reference>
<evidence type="ECO:0000256" key="1">
    <source>
        <dbReference type="ARBA" id="ARBA00004651"/>
    </source>
</evidence>
<dbReference type="EMBL" id="VJVV01000007">
    <property type="protein sequence ID" value="TRO80515.1"/>
    <property type="molecule type" value="Genomic_DNA"/>
</dbReference>
<dbReference type="CDD" id="cd04590">
    <property type="entry name" value="CBS_pair_CorC_HlyC_assoc"/>
    <property type="match status" value="1"/>
</dbReference>
<keyword evidence="14" id="KW-1185">Reference proteome</keyword>
<dbReference type="PANTHER" id="PTHR43099">
    <property type="entry name" value="UPF0053 PROTEIN YRKA"/>
    <property type="match status" value="1"/>
</dbReference>
<keyword evidence="6 8" id="KW-0129">CBS domain</keyword>
<dbReference type="SUPFAM" id="SSF56176">
    <property type="entry name" value="FAD-binding/transporter-associated domain-like"/>
    <property type="match status" value="1"/>
</dbReference>
<dbReference type="Gene3D" id="3.30.465.10">
    <property type="match status" value="1"/>
</dbReference>
<feature type="transmembrane region" description="Helical" evidence="10">
    <location>
        <begin position="60"/>
        <end position="87"/>
    </location>
</feature>
<proteinExistence type="predicted"/>
<dbReference type="InterPro" id="IPR044751">
    <property type="entry name" value="Ion_transp-like_CBS"/>
</dbReference>
<accession>A0A550JB82</accession>
<feature type="transmembrane region" description="Helical" evidence="10">
    <location>
        <begin position="107"/>
        <end position="127"/>
    </location>
</feature>
<comment type="subcellular location">
    <subcellularLocation>
        <location evidence="1">Cell membrane</location>
        <topology evidence="1">Multi-pass membrane protein</topology>
    </subcellularLocation>
</comment>
<keyword evidence="2" id="KW-1003">Cell membrane</keyword>
<sequence length="437" mass="48439">METLWFELVIVLLLILANGFFAGAELAIVSVRRGRIAQLVAEGRPGAKVLEGLQADPHRFLATVQIGVTVVGTLASAVGGAAAIEVIKPLLQQAPIELVRDAAEPLSLFLVVGCIAYFSLILGELVPKALALEYSERIALGVARPIHWLARWGGAAVFVLTLSSRTVLALLGVKGRGEQAFITKDEIQHLIAEGRESGSVSSDEQEFIRNVFEFSNTQVREVMVPRPRVVGLDLELSREDVLARVLEHQYSRYPVYRGEIEAVVGFVHGKDLLAQAVRSTSFDLQDLMRPCFFVPETKRVNELLREMQRKHLHMAMVVDEYGSLSGVVTTEDLLEELVGEIEDEHDADEPRRIQPLDNGGYLVDAFITLKDLEDLLGVRSVPDKPFDTLAGLILFKLGHLPTEGEQLDWRDFRLTCVKVRGTAIRRVRIEPLDEDLA</sequence>
<evidence type="ECO:0000256" key="10">
    <source>
        <dbReference type="SAM" id="Phobius"/>
    </source>
</evidence>
<dbReference type="AlphaFoldDB" id="A0A550JB82"/>
<dbReference type="PROSITE" id="PS51846">
    <property type="entry name" value="CNNM"/>
    <property type="match status" value="1"/>
</dbReference>
<evidence type="ECO:0000313" key="14">
    <source>
        <dbReference type="Proteomes" id="UP000317155"/>
    </source>
</evidence>
<dbReference type="InterPro" id="IPR036318">
    <property type="entry name" value="FAD-bd_PCMH-like_sf"/>
</dbReference>
<dbReference type="RefSeq" id="WP_092058055.1">
    <property type="nucleotide sequence ID" value="NZ_FOJJ01000039.1"/>
</dbReference>
<evidence type="ECO:0000256" key="3">
    <source>
        <dbReference type="ARBA" id="ARBA00022692"/>
    </source>
</evidence>
<keyword evidence="7 9" id="KW-0472">Membrane</keyword>
<evidence type="ECO:0000256" key="5">
    <source>
        <dbReference type="ARBA" id="ARBA00022989"/>
    </source>
</evidence>
<dbReference type="SMART" id="SM00116">
    <property type="entry name" value="CBS"/>
    <property type="match status" value="2"/>
</dbReference>
<dbReference type="SUPFAM" id="SSF54631">
    <property type="entry name" value="CBS-domain pair"/>
    <property type="match status" value="1"/>
</dbReference>
<dbReference type="PROSITE" id="PS51371">
    <property type="entry name" value="CBS"/>
    <property type="match status" value="2"/>
</dbReference>
<dbReference type="GO" id="GO:0005886">
    <property type="term" value="C:plasma membrane"/>
    <property type="evidence" value="ECO:0007669"/>
    <property type="project" value="UniProtKB-SubCell"/>
</dbReference>
<gene>
    <name evidence="13" type="ORF">FL622_10475</name>
</gene>
<dbReference type="Pfam" id="PF01595">
    <property type="entry name" value="CNNM"/>
    <property type="match status" value="1"/>
</dbReference>
<feature type="domain" description="CBS" evidence="11">
    <location>
        <begin position="223"/>
        <end position="284"/>
    </location>
</feature>
<evidence type="ECO:0000256" key="2">
    <source>
        <dbReference type="ARBA" id="ARBA00022475"/>
    </source>
</evidence>
<evidence type="ECO:0000256" key="9">
    <source>
        <dbReference type="PROSITE-ProRule" id="PRU01193"/>
    </source>
</evidence>
<keyword evidence="3 9" id="KW-0812">Transmembrane</keyword>
<evidence type="ECO:0000256" key="8">
    <source>
        <dbReference type="PROSITE-ProRule" id="PRU00703"/>
    </source>
</evidence>
<evidence type="ECO:0000256" key="4">
    <source>
        <dbReference type="ARBA" id="ARBA00022737"/>
    </source>
</evidence>
<dbReference type="InterPro" id="IPR046342">
    <property type="entry name" value="CBS_dom_sf"/>
</dbReference>
<dbReference type="Proteomes" id="UP000317155">
    <property type="component" value="Unassembled WGS sequence"/>
</dbReference>
<dbReference type="SMART" id="SM01091">
    <property type="entry name" value="CorC_HlyC"/>
    <property type="match status" value="1"/>
</dbReference>
<name>A0A550JB82_9BACT</name>
<feature type="transmembrane region" description="Helical" evidence="10">
    <location>
        <begin position="6"/>
        <end position="29"/>
    </location>
</feature>
<protein>
    <submittedName>
        <fullName evidence="13">HlyC/CorC family transporter</fullName>
    </submittedName>
</protein>
<evidence type="ECO:0000259" key="12">
    <source>
        <dbReference type="PROSITE" id="PS51846"/>
    </source>
</evidence>
<dbReference type="FunFam" id="3.10.580.10:FF:000002">
    <property type="entry name" value="Magnesium/cobalt efflux protein CorC"/>
    <property type="match status" value="1"/>
</dbReference>